<dbReference type="Gene3D" id="3.40.50.1820">
    <property type="entry name" value="alpha/beta hydrolase"/>
    <property type="match status" value="1"/>
</dbReference>
<dbReference type="InterPro" id="IPR010497">
    <property type="entry name" value="Epoxide_hydro_N"/>
</dbReference>
<dbReference type="PRINTS" id="PR00412">
    <property type="entry name" value="EPOXHYDRLASE"/>
</dbReference>
<evidence type="ECO:0000256" key="1">
    <source>
        <dbReference type="ARBA" id="ARBA00010088"/>
    </source>
</evidence>
<dbReference type="Proteomes" id="UP001345013">
    <property type="component" value="Unassembled WGS sequence"/>
</dbReference>
<keyword evidence="7" id="KW-1185">Reference proteome</keyword>
<evidence type="ECO:0000313" key="6">
    <source>
        <dbReference type="EMBL" id="KAK5079968.1"/>
    </source>
</evidence>
<dbReference type="PIRSF" id="PIRSF001112">
    <property type="entry name" value="Epoxide_hydrolase"/>
    <property type="match status" value="1"/>
</dbReference>
<reference evidence="6 7" key="1">
    <citation type="submission" date="2023-08" db="EMBL/GenBank/DDBJ databases">
        <title>Black Yeasts Isolated from many extreme environments.</title>
        <authorList>
            <person name="Coleine C."/>
            <person name="Stajich J.E."/>
            <person name="Selbmann L."/>
        </authorList>
    </citation>
    <scope>NUCLEOTIDE SEQUENCE [LARGE SCALE GENOMIC DNA]</scope>
    <source>
        <strain evidence="6 7">CCFEE 5885</strain>
    </source>
</reference>
<dbReference type="InterPro" id="IPR016292">
    <property type="entry name" value="Epoxide_hydrolase"/>
</dbReference>
<name>A0ABR0JZ11_9EURO</name>
<dbReference type="SUPFAM" id="SSF53474">
    <property type="entry name" value="alpha/beta-Hydrolases"/>
    <property type="match status" value="1"/>
</dbReference>
<dbReference type="Pfam" id="PF06441">
    <property type="entry name" value="EHN"/>
    <property type="match status" value="1"/>
</dbReference>
<gene>
    <name evidence="6" type="ORF">LTR24_008773</name>
</gene>
<feature type="region of interest" description="Disordered" evidence="4">
    <location>
        <begin position="225"/>
        <end position="251"/>
    </location>
</feature>
<keyword evidence="2" id="KW-0058">Aromatic hydrocarbons catabolism</keyword>
<comment type="similarity">
    <text evidence="1">Belongs to the peptidase S33 family.</text>
</comment>
<dbReference type="PANTHER" id="PTHR21661">
    <property type="entry name" value="EPOXIDE HYDROLASE 1-RELATED"/>
    <property type="match status" value="1"/>
</dbReference>
<evidence type="ECO:0000256" key="2">
    <source>
        <dbReference type="ARBA" id="ARBA00022797"/>
    </source>
</evidence>
<dbReference type="InterPro" id="IPR029058">
    <property type="entry name" value="AB_hydrolase_fold"/>
</dbReference>
<evidence type="ECO:0000313" key="7">
    <source>
        <dbReference type="Proteomes" id="UP001345013"/>
    </source>
</evidence>
<protein>
    <recommendedName>
        <fullName evidence="5">Epoxide hydrolase N-terminal domain-containing protein</fullName>
    </recommendedName>
</protein>
<accession>A0ABR0JZ11</accession>
<feature type="domain" description="Epoxide hydrolase N-terminal" evidence="5">
    <location>
        <begin position="21"/>
        <end position="131"/>
    </location>
</feature>
<organism evidence="6 7">
    <name type="scientific">Lithohypha guttulata</name>
    <dbReference type="NCBI Taxonomy" id="1690604"/>
    <lineage>
        <taxon>Eukaryota</taxon>
        <taxon>Fungi</taxon>
        <taxon>Dikarya</taxon>
        <taxon>Ascomycota</taxon>
        <taxon>Pezizomycotina</taxon>
        <taxon>Eurotiomycetes</taxon>
        <taxon>Chaetothyriomycetidae</taxon>
        <taxon>Chaetothyriales</taxon>
        <taxon>Trichomeriaceae</taxon>
        <taxon>Lithohypha</taxon>
    </lineage>
</organism>
<dbReference type="InterPro" id="IPR000639">
    <property type="entry name" value="Epox_hydrolase-like"/>
</dbReference>
<comment type="caution">
    <text evidence="6">The sequence shown here is derived from an EMBL/GenBank/DDBJ whole genome shotgun (WGS) entry which is preliminary data.</text>
</comment>
<sequence length="445" mass="50354">MRRPEHQSVILSNEFNIMDRIKAFAVSFPEAHVTDLKERLARTAYPDELGNAGWDMGTPLSDVQRICEHWRTRFNWKEAEARLNELPQFTTPIQCDGFEELSIHFVHVRSQSDSAIPLLFSHGWPGSFIEVSKMACYLTESQDNRPAFHVVAPSLPNFGFSQGTKKRGFAIEQYAETCHKLMLRLGYEQYATQGGDWGWYVTRTMSLLYASSCLATHYNMDVGDPPASLADSQPDDSHPLPPKPTSRELSGKTRTAWFDQEGFGYNMLQSTKPQTIAFALADSPMALLAWIYEKLHDWADNRAWSDEEICLWVSIYWFSTAGPAAACRIYYEMIHDKYGNYVPSDSLGQGIEGAVAGKTKVTRKWLKQDHGTGVKIGQSHFPGDIHVLPSAWTRTIGNVVFEKEHESGGHFAAYEKPEELLEDLRVMFRHDGEAGKLWVSSISTE</sequence>
<keyword evidence="3" id="KW-0378">Hydrolase</keyword>
<evidence type="ECO:0000256" key="4">
    <source>
        <dbReference type="SAM" id="MobiDB-lite"/>
    </source>
</evidence>
<proteinExistence type="inferred from homology"/>
<dbReference type="EMBL" id="JAVRRG010000162">
    <property type="protein sequence ID" value="KAK5079968.1"/>
    <property type="molecule type" value="Genomic_DNA"/>
</dbReference>
<dbReference type="PANTHER" id="PTHR21661:SF35">
    <property type="entry name" value="EPOXIDE HYDROLASE"/>
    <property type="match status" value="1"/>
</dbReference>
<evidence type="ECO:0000259" key="5">
    <source>
        <dbReference type="Pfam" id="PF06441"/>
    </source>
</evidence>
<evidence type="ECO:0000256" key="3">
    <source>
        <dbReference type="ARBA" id="ARBA00022801"/>
    </source>
</evidence>